<proteinExistence type="predicted"/>
<dbReference type="Proteomes" id="UP000435138">
    <property type="component" value="Unassembled WGS sequence"/>
</dbReference>
<keyword evidence="2" id="KW-0969">Cilium</keyword>
<keyword evidence="2" id="KW-0282">Flagellum</keyword>
<sequence>MQDDQDVPVKPIRPPKQKSKLSDHMVLAVGIVLAGASAFFPWYVFLNEDKFGIKVNPMDHTRDLPPGHARNVFSVSPLAMVDNSKDDQPKPPVDMIDNITTATTSSVGAVRQGPPQDLLEEQPLPGRGGFRLMHVSNGRALIEDAAGMYMVRVGSILPDNSRLATLEQRDGKWVIVTTAGEIYSNEGTSRP</sequence>
<gene>
    <name evidence="2" type="ORF">GAO09_18855</name>
</gene>
<accession>A0A6A8AA47</accession>
<dbReference type="EMBL" id="WIXI01000047">
    <property type="protein sequence ID" value="MQY48102.1"/>
    <property type="molecule type" value="Genomic_DNA"/>
</dbReference>
<comment type="caution">
    <text evidence="2">The sequence shown here is derived from an EMBL/GenBank/DDBJ whole genome shotgun (WGS) entry which is preliminary data.</text>
</comment>
<keyword evidence="2" id="KW-0966">Cell projection</keyword>
<keyword evidence="1" id="KW-0472">Membrane</keyword>
<name>A0A6A8AA47_9HYPH</name>
<keyword evidence="1" id="KW-0812">Transmembrane</keyword>
<keyword evidence="1" id="KW-1133">Transmembrane helix</keyword>
<evidence type="ECO:0000313" key="2">
    <source>
        <dbReference type="EMBL" id="MQY48102.1"/>
    </source>
</evidence>
<evidence type="ECO:0000313" key="3">
    <source>
        <dbReference type="Proteomes" id="UP000435138"/>
    </source>
</evidence>
<feature type="transmembrane region" description="Helical" evidence="1">
    <location>
        <begin position="25"/>
        <end position="46"/>
    </location>
</feature>
<dbReference type="AlphaFoldDB" id="A0A6A8AA47"/>
<reference evidence="2 3" key="1">
    <citation type="submission" date="2019-11" db="EMBL/GenBank/DDBJ databases">
        <title>Genome analysis of Rhizobacterium cereale a novel genus and species isolated from maize roots in North Spain.</title>
        <authorList>
            <person name="Menendez E."/>
            <person name="Flores-Felix J.D."/>
            <person name="Ramirez-Bahena M.-H."/>
            <person name="Igual J.M."/>
            <person name="Garcia-Fraile P."/>
            <person name="Peix A."/>
            <person name="Velazquez E."/>
        </authorList>
    </citation>
    <scope>NUCLEOTIDE SEQUENCE [LARGE SCALE GENOMIC DNA]</scope>
    <source>
        <strain evidence="2 3">RZME27</strain>
    </source>
</reference>
<keyword evidence="3" id="KW-1185">Reference proteome</keyword>
<organism evidence="2 3">
    <name type="scientific">Endobacterium cereale</name>
    <dbReference type="NCBI Taxonomy" id="2663029"/>
    <lineage>
        <taxon>Bacteria</taxon>
        <taxon>Pseudomonadati</taxon>
        <taxon>Pseudomonadota</taxon>
        <taxon>Alphaproteobacteria</taxon>
        <taxon>Hyphomicrobiales</taxon>
        <taxon>Rhizobiaceae</taxon>
        <taxon>Endobacterium</taxon>
    </lineage>
</organism>
<protein>
    <submittedName>
        <fullName evidence="2">Flagellar protein</fullName>
    </submittedName>
</protein>
<evidence type="ECO:0000256" key="1">
    <source>
        <dbReference type="SAM" id="Phobius"/>
    </source>
</evidence>